<keyword evidence="9 12" id="KW-1133">Transmembrane helix</keyword>
<dbReference type="InterPro" id="IPR003594">
    <property type="entry name" value="HATPase_dom"/>
</dbReference>
<evidence type="ECO:0000256" key="10">
    <source>
        <dbReference type="ARBA" id="ARBA00023012"/>
    </source>
</evidence>
<keyword evidence="4" id="KW-1003">Cell membrane</keyword>
<evidence type="ECO:0000256" key="6">
    <source>
        <dbReference type="ARBA" id="ARBA00022679"/>
    </source>
</evidence>
<organism evidence="15 16">
    <name type="scientific">Scleromatobacter humisilvae</name>
    <dbReference type="NCBI Taxonomy" id="2897159"/>
    <lineage>
        <taxon>Bacteria</taxon>
        <taxon>Pseudomonadati</taxon>
        <taxon>Pseudomonadota</taxon>
        <taxon>Betaproteobacteria</taxon>
        <taxon>Burkholderiales</taxon>
        <taxon>Sphaerotilaceae</taxon>
        <taxon>Scleromatobacter</taxon>
    </lineage>
</organism>
<dbReference type="InterPro" id="IPR029151">
    <property type="entry name" value="Sensor-like_sf"/>
</dbReference>
<keyword evidence="16" id="KW-1185">Reference proteome</keyword>
<evidence type="ECO:0000256" key="2">
    <source>
        <dbReference type="ARBA" id="ARBA00004651"/>
    </source>
</evidence>
<dbReference type="AlphaFoldDB" id="A0A9X1YLM3"/>
<keyword evidence="7 12" id="KW-0812">Transmembrane</keyword>
<dbReference type="SMART" id="SM00388">
    <property type="entry name" value="HisKA"/>
    <property type="match status" value="1"/>
</dbReference>
<evidence type="ECO:0000259" key="14">
    <source>
        <dbReference type="PROSITE" id="PS50885"/>
    </source>
</evidence>
<dbReference type="InterPro" id="IPR036890">
    <property type="entry name" value="HATPase_C_sf"/>
</dbReference>
<dbReference type="SMART" id="SM00304">
    <property type="entry name" value="HAMP"/>
    <property type="match status" value="1"/>
</dbReference>
<dbReference type="Proteomes" id="UP001139353">
    <property type="component" value="Unassembled WGS sequence"/>
</dbReference>
<evidence type="ECO:0000313" key="16">
    <source>
        <dbReference type="Proteomes" id="UP001139353"/>
    </source>
</evidence>
<dbReference type="Gene3D" id="3.30.565.10">
    <property type="entry name" value="Histidine kinase-like ATPase, C-terminal domain"/>
    <property type="match status" value="1"/>
</dbReference>
<evidence type="ECO:0000256" key="7">
    <source>
        <dbReference type="ARBA" id="ARBA00022692"/>
    </source>
</evidence>
<dbReference type="Pfam" id="PF00672">
    <property type="entry name" value="HAMP"/>
    <property type="match status" value="1"/>
</dbReference>
<dbReference type="SUPFAM" id="SSF47384">
    <property type="entry name" value="Homodimeric domain of signal transducing histidine kinase"/>
    <property type="match status" value="1"/>
</dbReference>
<dbReference type="PRINTS" id="PR00344">
    <property type="entry name" value="BCTRLSENSOR"/>
</dbReference>
<dbReference type="InterPro" id="IPR050428">
    <property type="entry name" value="TCS_sensor_his_kinase"/>
</dbReference>
<evidence type="ECO:0000256" key="4">
    <source>
        <dbReference type="ARBA" id="ARBA00022475"/>
    </source>
</evidence>
<dbReference type="EC" id="2.7.13.3" evidence="3"/>
<dbReference type="EMBL" id="JAJLJH010000010">
    <property type="protein sequence ID" value="MCK9688824.1"/>
    <property type="molecule type" value="Genomic_DNA"/>
</dbReference>
<dbReference type="PANTHER" id="PTHR45436:SF10">
    <property type="entry name" value="HISTIDINE KINASE"/>
    <property type="match status" value="1"/>
</dbReference>
<evidence type="ECO:0000256" key="9">
    <source>
        <dbReference type="ARBA" id="ARBA00022989"/>
    </source>
</evidence>
<feature type="transmembrane region" description="Helical" evidence="12">
    <location>
        <begin position="200"/>
        <end position="223"/>
    </location>
</feature>
<sequence length="490" mass="53242">MRLGLRLLFAFFVIVGLAGFFALQVFESEVKPSAREVMEDVLVDTANLLAEQAAADLRAMPPGGTLQDSRLAQQVAAYRRRPVDIQIWGLHKRTLDLRVYVTDATGRVVLDSGFGPEAAPPAAAARSALGADYSKWRDVYLTLRGQYGARATRSVPEDDASSVMYVAAPVRDGARVIGVVTVGKPLATVQQFIDRAQRRILVAGFWLLGLSAVVGVLVTLWMVRAVRQLKAYATHVHAGERVPVPKLPGELGDLAVAVDEMRERLEDRERLEHTVRALTHELKSPLTAIQGAAELLGDELPADDRERFARQIQEQSLRLRDLVDRMLELSRLEGQRAIANPQPIVLLALIDEVATSHVPLAIQRGVGLVWESRADVTLAGDPESLKLLFSNLWSNALDFAPEGTSITASLRRVGAEAVFTMRDTGPGVSDFALPQLGQRFFSLPRPRDGRRGSGLGLAIVRQAAALHGGSVSFQHASPGLLVTLRLPAAA</sequence>
<proteinExistence type="predicted"/>
<dbReference type="InterPro" id="IPR003660">
    <property type="entry name" value="HAMP_dom"/>
</dbReference>
<dbReference type="Gene3D" id="3.30.450.20">
    <property type="entry name" value="PAS domain"/>
    <property type="match status" value="1"/>
</dbReference>
<dbReference type="PANTHER" id="PTHR45436">
    <property type="entry name" value="SENSOR HISTIDINE KINASE YKOH"/>
    <property type="match status" value="1"/>
</dbReference>
<dbReference type="CDD" id="cd00082">
    <property type="entry name" value="HisKA"/>
    <property type="match status" value="1"/>
</dbReference>
<dbReference type="Pfam" id="PF02518">
    <property type="entry name" value="HATPase_c"/>
    <property type="match status" value="1"/>
</dbReference>
<dbReference type="NCBIfam" id="NF008312">
    <property type="entry name" value="PRK11100.1"/>
    <property type="match status" value="1"/>
</dbReference>
<evidence type="ECO:0000259" key="13">
    <source>
        <dbReference type="PROSITE" id="PS50109"/>
    </source>
</evidence>
<dbReference type="SUPFAM" id="SSF103190">
    <property type="entry name" value="Sensory domain-like"/>
    <property type="match status" value="1"/>
</dbReference>
<dbReference type="SMART" id="SM00387">
    <property type="entry name" value="HATPase_c"/>
    <property type="match status" value="1"/>
</dbReference>
<dbReference type="InterPro" id="IPR005467">
    <property type="entry name" value="His_kinase_dom"/>
</dbReference>
<evidence type="ECO:0000256" key="11">
    <source>
        <dbReference type="ARBA" id="ARBA00023136"/>
    </source>
</evidence>
<evidence type="ECO:0000256" key="1">
    <source>
        <dbReference type="ARBA" id="ARBA00000085"/>
    </source>
</evidence>
<keyword evidence="5" id="KW-0597">Phosphoprotein</keyword>
<dbReference type="CDD" id="cd06225">
    <property type="entry name" value="HAMP"/>
    <property type="match status" value="1"/>
</dbReference>
<dbReference type="Pfam" id="PF00512">
    <property type="entry name" value="HisKA"/>
    <property type="match status" value="1"/>
</dbReference>
<evidence type="ECO:0000256" key="8">
    <source>
        <dbReference type="ARBA" id="ARBA00022777"/>
    </source>
</evidence>
<protein>
    <recommendedName>
        <fullName evidence="3">histidine kinase</fullName>
        <ecNumber evidence="3">2.7.13.3</ecNumber>
    </recommendedName>
</protein>
<name>A0A9X1YLM3_9BURK</name>
<feature type="domain" description="Histidine kinase" evidence="13">
    <location>
        <begin position="277"/>
        <end position="490"/>
    </location>
</feature>
<keyword evidence="10" id="KW-0902">Two-component regulatory system</keyword>
<feature type="domain" description="HAMP" evidence="14">
    <location>
        <begin position="220"/>
        <end position="270"/>
    </location>
</feature>
<evidence type="ECO:0000256" key="5">
    <source>
        <dbReference type="ARBA" id="ARBA00022553"/>
    </source>
</evidence>
<keyword evidence="6 15" id="KW-0808">Transferase</keyword>
<evidence type="ECO:0000256" key="12">
    <source>
        <dbReference type="SAM" id="Phobius"/>
    </source>
</evidence>
<keyword evidence="11 12" id="KW-0472">Membrane</keyword>
<dbReference type="PROSITE" id="PS50885">
    <property type="entry name" value="HAMP"/>
    <property type="match status" value="1"/>
</dbReference>
<dbReference type="Gene3D" id="1.10.287.130">
    <property type="match status" value="1"/>
</dbReference>
<dbReference type="GO" id="GO:0000155">
    <property type="term" value="F:phosphorelay sensor kinase activity"/>
    <property type="evidence" value="ECO:0007669"/>
    <property type="project" value="InterPro"/>
</dbReference>
<gene>
    <name evidence="15" type="primary">creC</name>
    <name evidence="15" type="ORF">LPC04_24180</name>
</gene>
<dbReference type="SUPFAM" id="SSF55874">
    <property type="entry name" value="ATPase domain of HSP90 chaperone/DNA topoisomerase II/histidine kinase"/>
    <property type="match status" value="1"/>
</dbReference>
<comment type="catalytic activity">
    <reaction evidence="1">
        <text>ATP + protein L-histidine = ADP + protein N-phospho-L-histidine.</text>
        <dbReference type="EC" id="2.7.13.3"/>
    </reaction>
</comment>
<accession>A0A9X1YLM3</accession>
<dbReference type="InterPro" id="IPR003661">
    <property type="entry name" value="HisK_dim/P_dom"/>
</dbReference>
<evidence type="ECO:0000256" key="3">
    <source>
        <dbReference type="ARBA" id="ARBA00012438"/>
    </source>
</evidence>
<reference evidence="15" key="1">
    <citation type="submission" date="2021-11" db="EMBL/GenBank/DDBJ databases">
        <title>BS-T2-15 a new species belonging to the Comamonadaceae family isolated from the soil of a French oak forest.</title>
        <authorList>
            <person name="Mieszkin S."/>
            <person name="Alain K."/>
        </authorList>
    </citation>
    <scope>NUCLEOTIDE SEQUENCE</scope>
    <source>
        <strain evidence="15">BS-T2-15</strain>
    </source>
</reference>
<dbReference type="InterPro" id="IPR036097">
    <property type="entry name" value="HisK_dim/P_sf"/>
</dbReference>
<dbReference type="RefSeq" id="WP_275684865.1">
    <property type="nucleotide sequence ID" value="NZ_JAJLJH010000010.1"/>
</dbReference>
<dbReference type="Gene3D" id="6.10.340.10">
    <property type="match status" value="1"/>
</dbReference>
<evidence type="ECO:0000313" key="15">
    <source>
        <dbReference type="EMBL" id="MCK9688824.1"/>
    </source>
</evidence>
<dbReference type="PROSITE" id="PS50109">
    <property type="entry name" value="HIS_KIN"/>
    <property type="match status" value="1"/>
</dbReference>
<dbReference type="InterPro" id="IPR004358">
    <property type="entry name" value="Sig_transdc_His_kin-like_C"/>
</dbReference>
<comment type="caution">
    <text evidence="15">The sequence shown here is derived from an EMBL/GenBank/DDBJ whole genome shotgun (WGS) entry which is preliminary data.</text>
</comment>
<dbReference type="GO" id="GO:0005886">
    <property type="term" value="C:plasma membrane"/>
    <property type="evidence" value="ECO:0007669"/>
    <property type="project" value="UniProtKB-SubCell"/>
</dbReference>
<comment type="subcellular location">
    <subcellularLocation>
        <location evidence="2">Cell membrane</location>
        <topology evidence="2">Multi-pass membrane protein</topology>
    </subcellularLocation>
</comment>
<keyword evidence="8 15" id="KW-0418">Kinase</keyword>